<keyword evidence="2" id="KW-1185">Reference proteome</keyword>
<protein>
    <submittedName>
        <fullName evidence="1">Uncharacterized protein</fullName>
    </submittedName>
</protein>
<dbReference type="EMBL" id="CP014841">
    <property type="protein sequence ID" value="AND69236.1"/>
    <property type="molecule type" value="Genomic_DNA"/>
</dbReference>
<evidence type="ECO:0000313" key="2">
    <source>
        <dbReference type="Proteomes" id="UP000077255"/>
    </source>
</evidence>
<organism evidence="1 2">
    <name type="scientific">Dyella thiooxydans</name>
    <dbReference type="NCBI Taxonomy" id="445710"/>
    <lineage>
        <taxon>Bacteria</taxon>
        <taxon>Pseudomonadati</taxon>
        <taxon>Pseudomonadota</taxon>
        <taxon>Gammaproteobacteria</taxon>
        <taxon>Lysobacterales</taxon>
        <taxon>Rhodanobacteraceae</taxon>
        <taxon>Dyella</taxon>
    </lineage>
</organism>
<proteinExistence type="predicted"/>
<gene>
    <name evidence="1" type="ORF">ATSB10_17820</name>
</gene>
<name>A0A160N0J7_9GAMM</name>
<sequence length="86" mass="9182">MSADAPVMFRPAPDALATFALKQPVPRTILVTAKQDIVDEVKLPPDQIGNLDIHSDGEVGSIDLPAADRAGAPRWHSPWFGRSAPA</sequence>
<dbReference type="RefSeq" id="WP_157469171.1">
    <property type="nucleotide sequence ID" value="NZ_CP014841.1"/>
</dbReference>
<dbReference type="PATRIC" id="fig|445710.3.peg.1779"/>
<reference evidence="1 2" key="1">
    <citation type="submission" date="2016-02" db="EMBL/GenBank/DDBJ databases">
        <title>Complete genome sequencing and analysis of ATSB10, Dyella thiooxydans isolated from rhizosphere soil of sunflower (Helianthus annuus L.).</title>
        <authorList>
            <person name="Lee Y."/>
            <person name="Hwangbo K."/>
            <person name="Chung H."/>
            <person name="Yoo J."/>
            <person name="Kim K.Y."/>
            <person name="Sa T.M."/>
            <person name="Um Y."/>
            <person name="Madhaiyan M."/>
        </authorList>
    </citation>
    <scope>NUCLEOTIDE SEQUENCE [LARGE SCALE GENOMIC DNA]</scope>
    <source>
        <strain evidence="1 2">ATSB10</strain>
    </source>
</reference>
<dbReference type="AlphaFoldDB" id="A0A160N0J7"/>
<accession>A0A160N0J7</accession>
<dbReference type="Proteomes" id="UP000077255">
    <property type="component" value="Chromosome"/>
</dbReference>
<evidence type="ECO:0000313" key="1">
    <source>
        <dbReference type="EMBL" id="AND69236.1"/>
    </source>
</evidence>
<dbReference type="OrthoDB" id="5954322at2"/>
<dbReference type="KEGG" id="dtx:ATSB10_17820"/>